<feature type="transmembrane region" description="Helical" evidence="6">
    <location>
        <begin position="38"/>
        <end position="57"/>
    </location>
</feature>
<organism evidence="7 8">
    <name type="scientific">Chrysochloris asiatica</name>
    <name type="common">Cape golden mole</name>
    <dbReference type="NCBI Taxonomy" id="185453"/>
    <lineage>
        <taxon>Eukaryota</taxon>
        <taxon>Metazoa</taxon>
        <taxon>Chordata</taxon>
        <taxon>Craniata</taxon>
        <taxon>Vertebrata</taxon>
        <taxon>Euteleostomi</taxon>
        <taxon>Mammalia</taxon>
        <taxon>Eutheria</taxon>
        <taxon>Afrotheria</taxon>
        <taxon>Chrysochloridae</taxon>
        <taxon>Chrysochlorinae</taxon>
        <taxon>Chrysochloris</taxon>
    </lineage>
</organism>
<dbReference type="GO" id="GO:0002223">
    <property type="term" value="P:stimulatory C-type lectin receptor signaling pathway"/>
    <property type="evidence" value="ECO:0007669"/>
    <property type="project" value="TreeGrafter"/>
</dbReference>
<dbReference type="InterPro" id="IPR050919">
    <property type="entry name" value="NKG2/CD94_NK_receptors"/>
</dbReference>
<dbReference type="PANTHER" id="PTHR22800">
    <property type="entry name" value="C-TYPE LECTIN PROTEINS"/>
    <property type="match status" value="1"/>
</dbReference>
<dbReference type="InterPro" id="IPR016187">
    <property type="entry name" value="CTDL_fold"/>
</dbReference>
<evidence type="ECO:0000256" key="4">
    <source>
        <dbReference type="ARBA" id="ARBA00022989"/>
    </source>
</evidence>
<dbReference type="SUPFAM" id="SSF56436">
    <property type="entry name" value="C-type lectin-like"/>
    <property type="match status" value="1"/>
</dbReference>
<gene>
    <name evidence="8" type="primary">LOC102821675</name>
</gene>
<evidence type="ECO:0000256" key="6">
    <source>
        <dbReference type="SAM" id="Phobius"/>
    </source>
</evidence>
<sequence length="189" mass="21527">MNNQTKTYSDINLIKNSKRHQMKSKDAKKSISISEQEIRKLTAGILGVTCIVLMASIEIVRIINPEILITMRITLLCLGTVILEKNRVPKVILNLSSVHHCGHCPEDWISYSNNCYFISSKKKSWTESQTACALKKSNLISMENDEEMNKITYPIMRHLCETPSELESEHETLSCKEHPASPTYFDLVI</sequence>
<keyword evidence="7" id="KW-1185">Reference proteome</keyword>
<name>A0A9B0X154_CHRAS</name>
<comment type="subcellular location">
    <subcellularLocation>
        <location evidence="1">Membrane</location>
        <topology evidence="1">Single-pass type II membrane protein</topology>
    </subcellularLocation>
</comment>
<accession>A0A9B0X154</accession>
<evidence type="ECO:0000256" key="3">
    <source>
        <dbReference type="ARBA" id="ARBA00022968"/>
    </source>
</evidence>
<dbReference type="Proteomes" id="UP000504623">
    <property type="component" value="Unplaced"/>
</dbReference>
<dbReference type="OrthoDB" id="10059571at2759"/>
<dbReference type="AlphaFoldDB" id="A0A9B0X154"/>
<evidence type="ECO:0000256" key="5">
    <source>
        <dbReference type="ARBA" id="ARBA00023136"/>
    </source>
</evidence>
<dbReference type="RefSeq" id="XP_006877604.1">
    <property type="nucleotide sequence ID" value="XM_006877542.1"/>
</dbReference>
<keyword evidence="2 6" id="KW-0812">Transmembrane</keyword>
<dbReference type="GeneID" id="102821675"/>
<evidence type="ECO:0000313" key="8">
    <source>
        <dbReference type="RefSeq" id="XP_006877604.1"/>
    </source>
</evidence>
<evidence type="ECO:0000256" key="1">
    <source>
        <dbReference type="ARBA" id="ARBA00004606"/>
    </source>
</evidence>
<reference evidence="8" key="1">
    <citation type="submission" date="2025-08" db="UniProtKB">
        <authorList>
            <consortium name="RefSeq"/>
        </authorList>
    </citation>
    <scope>IDENTIFICATION</scope>
    <source>
        <tissue evidence="8">Spleen</tissue>
    </source>
</reference>
<dbReference type="GO" id="GO:0016020">
    <property type="term" value="C:membrane"/>
    <property type="evidence" value="ECO:0007669"/>
    <property type="project" value="UniProtKB-SubCell"/>
</dbReference>
<keyword evidence="4 6" id="KW-1133">Transmembrane helix</keyword>
<dbReference type="PANTHER" id="PTHR22800:SF242">
    <property type="entry name" value="NKG2-A_NKG2-B TYPE II INTEGRAL MEMBRANE PROTEIN"/>
    <property type="match status" value="1"/>
</dbReference>
<dbReference type="GO" id="GO:0045954">
    <property type="term" value="P:positive regulation of natural killer cell mediated cytotoxicity"/>
    <property type="evidence" value="ECO:0007669"/>
    <property type="project" value="TreeGrafter"/>
</dbReference>
<evidence type="ECO:0000313" key="7">
    <source>
        <dbReference type="Proteomes" id="UP000504623"/>
    </source>
</evidence>
<proteinExistence type="predicted"/>
<protein>
    <submittedName>
        <fullName evidence="8">NKG2-A/NKG2-B type II integral membrane protein-like</fullName>
    </submittedName>
</protein>
<keyword evidence="3" id="KW-0735">Signal-anchor</keyword>
<dbReference type="InterPro" id="IPR016186">
    <property type="entry name" value="C-type_lectin-like/link_sf"/>
</dbReference>
<evidence type="ECO:0000256" key="2">
    <source>
        <dbReference type="ARBA" id="ARBA00022692"/>
    </source>
</evidence>
<keyword evidence="5 6" id="KW-0472">Membrane</keyword>
<dbReference type="Gene3D" id="3.10.100.10">
    <property type="entry name" value="Mannose-Binding Protein A, subunit A"/>
    <property type="match status" value="1"/>
</dbReference>